<dbReference type="GO" id="GO:0005524">
    <property type="term" value="F:ATP binding"/>
    <property type="evidence" value="ECO:0007669"/>
    <property type="project" value="UniProtKB-KW"/>
</dbReference>
<keyword evidence="2" id="KW-0067">ATP-binding</keyword>
<evidence type="ECO:0000313" key="3">
    <source>
        <dbReference type="Proteomes" id="UP000245014"/>
    </source>
</evidence>
<feature type="domain" description="ATPase AAA-type core" evidence="1">
    <location>
        <begin position="43"/>
        <end position="327"/>
    </location>
</feature>
<dbReference type="InterPro" id="IPR027417">
    <property type="entry name" value="P-loop_NTPase"/>
</dbReference>
<evidence type="ECO:0000313" key="2">
    <source>
        <dbReference type="EMBL" id="PWE21749.1"/>
    </source>
</evidence>
<dbReference type="Proteomes" id="UP000245014">
    <property type="component" value="Unassembled WGS sequence"/>
</dbReference>
<sequence>MLAKIEVSNFKNFKDNFVFDLSNTSSFSFNQECIKNKVVNKAIVYGHNGSGKSNLGFAIFDLISHMTDKEIVQDYYKNYFNADLDETKSRFRFEFRFDKNIVEYSYTKSDYQTLISEELKINGKEYLYIDREQSSIFRTSAKGAKSLKKDIGDSNISIINYLSKNTILDDTKDNKIFFEFKEFVNKMLYFRALDDKCYMGLEQGNHSIEHDIVERKNLTDFEKFLNDAGIVCKLISQKDSFNKNKILIKFQNRELGFFEVASSGTKALALFYFWYQRLKEENSVSFLFIDEFDAFYHHSLSKTLVEKLKELENTQVILTTHNTSIISNEILRPDCYFLMYPDRIRSLAKSTTKELREAHNIEKMYRAGFFE</sequence>
<dbReference type="RefSeq" id="WP_109158449.1">
    <property type="nucleotide sequence ID" value="NZ_QEYI01000003.1"/>
</dbReference>
<dbReference type="PANTHER" id="PTHR40396:SF1">
    <property type="entry name" value="ATPASE AAA-TYPE CORE DOMAIN-CONTAINING PROTEIN"/>
    <property type="match status" value="1"/>
</dbReference>
<gene>
    <name evidence="2" type="ORF">DF188_05920</name>
</gene>
<keyword evidence="2" id="KW-0547">Nucleotide-binding</keyword>
<evidence type="ECO:0000259" key="1">
    <source>
        <dbReference type="Pfam" id="PF13304"/>
    </source>
</evidence>
<dbReference type="Gene3D" id="3.40.50.300">
    <property type="entry name" value="P-loop containing nucleotide triphosphate hydrolases"/>
    <property type="match status" value="1"/>
</dbReference>
<dbReference type="AlphaFoldDB" id="A0A2U2C152"/>
<proteinExistence type="predicted"/>
<dbReference type="EMBL" id="QEYI01000003">
    <property type="protein sequence ID" value="PWE21749.1"/>
    <property type="molecule type" value="Genomic_DNA"/>
</dbReference>
<comment type="caution">
    <text evidence="2">The sequence shown here is derived from an EMBL/GenBank/DDBJ whole genome shotgun (WGS) entry which is preliminary data.</text>
</comment>
<dbReference type="SUPFAM" id="SSF52540">
    <property type="entry name" value="P-loop containing nucleoside triphosphate hydrolases"/>
    <property type="match status" value="1"/>
</dbReference>
<protein>
    <submittedName>
        <fullName evidence="2">ATP-binding protein</fullName>
    </submittedName>
</protein>
<name>A0A2U2C152_9BACT</name>
<dbReference type="GO" id="GO:0016887">
    <property type="term" value="F:ATP hydrolysis activity"/>
    <property type="evidence" value="ECO:0007669"/>
    <property type="project" value="InterPro"/>
</dbReference>
<organism evidence="2 3">
    <name type="scientific">Aliarcobacter skirrowii</name>
    <dbReference type="NCBI Taxonomy" id="28200"/>
    <lineage>
        <taxon>Bacteria</taxon>
        <taxon>Pseudomonadati</taxon>
        <taxon>Campylobacterota</taxon>
        <taxon>Epsilonproteobacteria</taxon>
        <taxon>Campylobacterales</taxon>
        <taxon>Arcobacteraceae</taxon>
        <taxon>Aliarcobacter</taxon>
    </lineage>
</organism>
<dbReference type="PANTHER" id="PTHR40396">
    <property type="entry name" value="ATPASE-LIKE PROTEIN"/>
    <property type="match status" value="1"/>
</dbReference>
<reference evidence="2 3" key="1">
    <citation type="submission" date="2018-05" db="EMBL/GenBank/DDBJ databases">
        <title>Antimicrobial susceptibility testing and genomic analysis of Arcobacter skirrowii strains and one Arcobacter butzleri isolated from German poultry farms.</title>
        <authorList>
            <person name="Haenel I."/>
            <person name="Hotzel H."/>
            <person name="Tomaso H."/>
            <person name="Busch A."/>
        </authorList>
    </citation>
    <scope>NUCLEOTIDE SEQUENCE [LARGE SCALE GENOMIC DNA]</scope>
    <source>
        <strain evidence="3">v</strain>
    </source>
</reference>
<dbReference type="InterPro" id="IPR003959">
    <property type="entry name" value="ATPase_AAA_core"/>
</dbReference>
<accession>A0A2U2C152</accession>
<dbReference type="Pfam" id="PF13304">
    <property type="entry name" value="AAA_21"/>
    <property type="match status" value="1"/>
</dbReference>